<dbReference type="InterPro" id="IPR006342">
    <property type="entry name" value="FkbM_mtfrase"/>
</dbReference>
<evidence type="ECO:0000259" key="2">
    <source>
        <dbReference type="Pfam" id="PF05050"/>
    </source>
</evidence>
<feature type="region of interest" description="Disordered" evidence="1">
    <location>
        <begin position="97"/>
        <end position="185"/>
    </location>
</feature>
<name>A0A9K3LTP5_9STRA</name>
<dbReference type="GO" id="GO:0008168">
    <property type="term" value="F:methyltransferase activity"/>
    <property type="evidence" value="ECO:0007669"/>
    <property type="project" value="UniProtKB-KW"/>
</dbReference>
<dbReference type="OrthoDB" id="6352234at2759"/>
<organism evidence="3 4">
    <name type="scientific">Nitzschia inconspicua</name>
    <dbReference type="NCBI Taxonomy" id="303405"/>
    <lineage>
        <taxon>Eukaryota</taxon>
        <taxon>Sar</taxon>
        <taxon>Stramenopiles</taxon>
        <taxon>Ochrophyta</taxon>
        <taxon>Bacillariophyta</taxon>
        <taxon>Bacillariophyceae</taxon>
        <taxon>Bacillariophycidae</taxon>
        <taxon>Bacillariales</taxon>
        <taxon>Bacillariaceae</taxon>
        <taxon>Nitzschia</taxon>
    </lineage>
</organism>
<evidence type="ECO:0000256" key="1">
    <source>
        <dbReference type="SAM" id="MobiDB-lite"/>
    </source>
</evidence>
<protein>
    <submittedName>
        <fullName evidence="3">Methyltransferase FkbM domain containing protein</fullName>
    </submittedName>
</protein>
<keyword evidence="4" id="KW-1185">Reference proteome</keyword>
<keyword evidence="3" id="KW-0489">Methyltransferase</keyword>
<accession>A0A9K3LTP5</accession>
<feature type="compositionally biased region" description="Polar residues" evidence="1">
    <location>
        <begin position="1"/>
        <end position="24"/>
    </location>
</feature>
<dbReference type="InterPro" id="IPR053202">
    <property type="entry name" value="EGF_Rcpt_Signaling_Reg"/>
</dbReference>
<dbReference type="GO" id="GO:0005794">
    <property type="term" value="C:Golgi apparatus"/>
    <property type="evidence" value="ECO:0007669"/>
    <property type="project" value="TreeGrafter"/>
</dbReference>
<dbReference type="GO" id="GO:0006888">
    <property type="term" value="P:endoplasmic reticulum to Golgi vesicle-mediated transport"/>
    <property type="evidence" value="ECO:0007669"/>
    <property type="project" value="TreeGrafter"/>
</dbReference>
<comment type="caution">
    <text evidence="3">The sequence shown here is derived from an EMBL/GenBank/DDBJ whole genome shotgun (WGS) entry which is preliminary data.</text>
</comment>
<feature type="compositionally biased region" description="Polar residues" evidence="1">
    <location>
        <begin position="151"/>
        <end position="171"/>
    </location>
</feature>
<feature type="compositionally biased region" description="Basic and acidic residues" evidence="1">
    <location>
        <begin position="126"/>
        <end position="138"/>
    </location>
</feature>
<dbReference type="AlphaFoldDB" id="A0A9K3LTP5"/>
<evidence type="ECO:0000313" key="4">
    <source>
        <dbReference type="Proteomes" id="UP000693970"/>
    </source>
</evidence>
<dbReference type="Proteomes" id="UP000693970">
    <property type="component" value="Unassembled WGS sequence"/>
</dbReference>
<feature type="compositionally biased region" description="Low complexity" evidence="1">
    <location>
        <begin position="175"/>
        <end position="185"/>
    </location>
</feature>
<reference evidence="3" key="1">
    <citation type="journal article" date="2021" name="Sci. Rep.">
        <title>Diploid genomic architecture of Nitzschia inconspicua, an elite biomass production diatom.</title>
        <authorList>
            <person name="Oliver A."/>
            <person name="Podell S."/>
            <person name="Pinowska A."/>
            <person name="Traller J.C."/>
            <person name="Smith S.R."/>
            <person name="McClure R."/>
            <person name="Beliaev A."/>
            <person name="Bohutskyi P."/>
            <person name="Hill E.A."/>
            <person name="Rabines A."/>
            <person name="Zheng H."/>
            <person name="Allen L.Z."/>
            <person name="Kuo A."/>
            <person name="Grigoriev I.V."/>
            <person name="Allen A.E."/>
            <person name="Hazlebeck D."/>
            <person name="Allen E.E."/>
        </authorList>
    </citation>
    <scope>NUCLEOTIDE SEQUENCE</scope>
    <source>
        <strain evidence="3">Hildebrandi</strain>
    </source>
</reference>
<keyword evidence="3" id="KW-0808">Transferase</keyword>
<dbReference type="GO" id="GO:0005886">
    <property type="term" value="C:plasma membrane"/>
    <property type="evidence" value="ECO:0007669"/>
    <property type="project" value="TreeGrafter"/>
</dbReference>
<dbReference type="GO" id="GO:0032259">
    <property type="term" value="P:methylation"/>
    <property type="evidence" value="ECO:0007669"/>
    <property type="project" value="UniProtKB-KW"/>
</dbReference>
<proteinExistence type="predicted"/>
<feature type="domain" description="Methyltransferase FkbM" evidence="2">
    <location>
        <begin position="223"/>
        <end position="355"/>
    </location>
</feature>
<dbReference type="GO" id="GO:0031902">
    <property type="term" value="C:late endosome membrane"/>
    <property type="evidence" value="ECO:0007669"/>
    <property type="project" value="TreeGrafter"/>
</dbReference>
<sequence>MSLSWWWSSKNPSLKSNGPSPRHQNNINNINNININRSSPRMSPVGINSTMKRLWVRPSSLNTTTTSLGGMILFLAGILVGTVLRPHQTETYILPLQQQQQNQQHERDPTFHPPPFFQQQRQPQKHPHDTHGQKHDNDNGGWHTIHVFTGGTHSRCITSMNSSNKNPSTQRKSAPKAASSSSAQPAAEEAAIPFSFAQARQDEVVLSLLRNQTHGYFIDLASNDATILSNTYILERYYQWKGLCIEPNPIYWYNLTRYRPNCRIVAAVVGNQTMDTVHFDYTQQDHGGIAGTGFDNGPKHQRTSTIEPTVTLQDILNRFHHHNNNNNNDDDDGIPSVIDYLSLDVEGAEQFILQSFLPLQSYMFRIMTIERPKEPLKRSLIQHGYKQLLRLSRWGETLWIHSSFEHEMDLSQLSQFHAKQQWQQQQQKQQQRKQQQRKQ</sequence>
<dbReference type="PANTHER" id="PTHR34009:SF2">
    <property type="entry name" value="PROTEIN STAR"/>
    <property type="match status" value="1"/>
</dbReference>
<dbReference type="PANTHER" id="PTHR34009">
    <property type="entry name" value="PROTEIN STAR"/>
    <property type="match status" value="1"/>
</dbReference>
<gene>
    <name evidence="3" type="ORF">IV203_030537</name>
</gene>
<dbReference type="Pfam" id="PF05050">
    <property type="entry name" value="Methyltransf_21"/>
    <property type="match status" value="1"/>
</dbReference>
<reference evidence="3" key="2">
    <citation type="submission" date="2021-04" db="EMBL/GenBank/DDBJ databases">
        <authorList>
            <person name="Podell S."/>
        </authorList>
    </citation>
    <scope>NUCLEOTIDE SEQUENCE</scope>
    <source>
        <strain evidence="3">Hildebrandi</strain>
    </source>
</reference>
<feature type="region of interest" description="Disordered" evidence="1">
    <location>
        <begin position="1"/>
        <end position="25"/>
    </location>
</feature>
<dbReference type="GO" id="GO:0005789">
    <property type="term" value="C:endoplasmic reticulum membrane"/>
    <property type="evidence" value="ECO:0007669"/>
    <property type="project" value="TreeGrafter"/>
</dbReference>
<dbReference type="EMBL" id="JAGRRH010000006">
    <property type="protein sequence ID" value="KAG7367794.1"/>
    <property type="molecule type" value="Genomic_DNA"/>
</dbReference>
<dbReference type="GO" id="GO:0016197">
    <property type="term" value="P:endosomal transport"/>
    <property type="evidence" value="ECO:0007669"/>
    <property type="project" value="TreeGrafter"/>
</dbReference>
<evidence type="ECO:0000313" key="3">
    <source>
        <dbReference type="EMBL" id="KAG7367794.1"/>
    </source>
</evidence>